<dbReference type="Gene3D" id="1.20.1560.10">
    <property type="entry name" value="ABC transporter type 1, transmembrane domain"/>
    <property type="match status" value="1"/>
</dbReference>
<dbReference type="Gene3D" id="3.40.50.300">
    <property type="entry name" value="P-loop containing nucleotide triphosphate hydrolases"/>
    <property type="match status" value="1"/>
</dbReference>
<dbReference type="RefSeq" id="WP_114840908.1">
    <property type="nucleotide sequence ID" value="NZ_CP031219.1"/>
</dbReference>
<dbReference type="InterPro" id="IPR036640">
    <property type="entry name" value="ABC1_TM_sf"/>
</dbReference>
<dbReference type="SMART" id="SM00382">
    <property type="entry name" value="AAA"/>
    <property type="match status" value="1"/>
</dbReference>
<feature type="transmembrane region" description="Helical" evidence="8">
    <location>
        <begin position="168"/>
        <end position="185"/>
    </location>
</feature>
<evidence type="ECO:0000313" key="11">
    <source>
        <dbReference type="EMBL" id="RXK15074.1"/>
    </source>
</evidence>
<comment type="caution">
    <text evidence="11">The sequence shown here is derived from an EMBL/GenBank/DDBJ whole genome shotgun (WGS) entry which is preliminary data.</text>
</comment>
<accession>A0AAX2AEF6</accession>
<dbReference type="PROSITE" id="PS00211">
    <property type="entry name" value="ABC_TRANSPORTER_1"/>
    <property type="match status" value="1"/>
</dbReference>
<evidence type="ECO:0000256" key="3">
    <source>
        <dbReference type="ARBA" id="ARBA00022692"/>
    </source>
</evidence>
<evidence type="ECO:0000256" key="4">
    <source>
        <dbReference type="ARBA" id="ARBA00022741"/>
    </source>
</evidence>
<dbReference type="Pfam" id="PF00005">
    <property type="entry name" value="ABC_tran"/>
    <property type="match status" value="1"/>
</dbReference>
<dbReference type="InterPro" id="IPR027417">
    <property type="entry name" value="P-loop_NTPase"/>
</dbReference>
<keyword evidence="4" id="KW-0547">Nucleotide-binding</keyword>
<keyword evidence="3 8" id="KW-0812">Transmembrane</keyword>
<keyword evidence="7 8" id="KW-0472">Membrane</keyword>
<dbReference type="GO" id="GO:0015421">
    <property type="term" value="F:ABC-type oligopeptide transporter activity"/>
    <property type="evidence" value="ECO:0007669"/>
    <property type="project" value="TreeGrafter"/>
</dbReference>
<protein>
    <submittedName>
        <fullName evidence="11">ABC transporter ATP-binding protein/permease</fullName>
    </submittedName>
</protein>
<dbReference type="InterPro" id="IPR011527">
    <property type="entry name" value="ABC1_TM_dom"/>
</dbReference>
<sequence length="593" mass="66050">MNKQKKYGLWVIMKPVMFKIQIAMLLSAFAALSLIATLIVLSLSLSNIMQGTALEIFGIKLNLFNTIVLLAIMTTIAFLSRFYAFVVSHLAAFRLEQILRTNLAQHLAEVPLGYIISNGSGTLKKVIQNDVKALHTFVADSTPMIAKSIVAPITTLIILLVIDYRLAFASISILILGFIAMAYAMRDSEELRKKYDQSQNDINKAVIEFTQAMMVVRTFDDGTSSFRRYNKALLSYKENLNNWMKISATPAKLGMIILSPLPTLLAVLVTGIILLNSSQIGLFALITALFLSTGMADAMMPIMWLQNFIKKSQASALKIQEILDIPTLSISNKPQIPKDFYMEFKKVSFKYDNVETYALKNINLKIPNGSVTALVGPSGAGKSTIAKLIPRFWDVTSGEITIGGVNIKDINPEVLMNTISFVFQDTFLFQDTIYNNIKIANPKASKEEIINAARLAQIHDFIETLPKGYETKAGDRGANLSGGQKQRITIARAILRDTPIVVLDEATAFADPENEEEIVKALANLTSNKTVIMIAHRLSTIKDADQIIVFDKGKIVESGKHKELLQNNKIYKKLWNNYKKSTKWNLEKGESYE</sequence>
<dbReference type="SUPFAM" id="SSF52540">
    <property type="entry name" value="P-loop containing nucleoside triphosphate hydrolases"/>
    <property type="match status" value="1"/>
</dbReference>
<keyword evidence="6 8" id="KW-1133">Transmembrane helix</keyword>
<evidence type="ECO:0000256" key="6">
    <source>
        <dbReference type="ARBA" id="ARBA00022989"/>
    </source>
</evidence>
<dbReference type="FunFam" id="3.40.50.300:FF:000287">
    <property type="entry name" value="Multidrug ABC transporter ATP-binding protein"/>
    <property type="match status" value="1"/>
</dbReference>
<feature type="domain" description="ABC transmembrane type-1" evidence="10">
    <location>
        <begin position="22"/>
        <end position="311"/>
    </location>
</feature>
<dbReference type="InterPro" id="IPR017871">
    <property type="entry name" value="ABC_transporter-like_CS"/>
</dbReference>
<evidence type="ECO:0000256" key="1">
    <source>
        <dbReference type="ARBA" id="ARBA00004651"/>
    </source>
</evidence>
<name>A0AAX2AEF6_9BACT</name>
<dbReference type="PANTHER" id="PTHR43394">
    <property type="entry name" value="ATP-DEPENDENT PERMEASE MDL1, MITOCHONDRIAL"/>
    <property type="match status" value="1"/>
</dbReference>
<dbReference type="GO" id="GO:0005524">
    <property type="term" value="F:ATP binding"/>
    <property type="evidence" value="ECO:0007669"/>
    <property type="project" value="UniProtKB-KW"/>
</dbReference>
<evidence type="ECO:0000313" key="12">
    <source>
        <dbReference type="Proteomes" id="UP000290092"/>
    </source>
</evidence>
<reference evidence="11 12" key="1">
    <citation type="submission" date="2017-09" db="EMBL/GenBank/DDBJ databases">
        <title>Genomics of the genus Arcobacter.</title>
        <authorList>
            <person name="Perez-Cataluna A."/>
            <person name="Figueras M.J."/>
            <person name="Salas-Masso N."/>
        </authorList>
    </citation>
    <scope>NUCLEOTIDE SEQUENCE [LARGE SCALE GENOMIC DNA]</scope>
    <source>
        <strain evidence="11 12">CECT 7386</strain>
    </source>
</reference>
<dbReference type="SUPFAM" id="SSF90123">
    <property type="entry name" value="ABC transporter transmembrane region"/>
    <property type="match status" value="1"/>
</dbReference>
<dbReference type="PROSITE" id="PS50893">
    <property type="entry name" value="ABC_TRANSPORTER_2"/>
    <property type="match status" value="1"/>
</dbReference>
<evidence type="ECO:0000256" key="5">
    <source>
        <dbReference type="ARBA" id="ARBA00022840"/>
    </source>
</evidence>
<feature type="transmembrane region" description="Helical" evidence="8">
    <location>
        <begin position="63"/>
        <end position="84"/>
    </location>
</feature>
<feature type="transmembrane region" description="Helical" evidence="8">
    <location>
        <begin position="253"/>
        <end position="274"/>
    </location>
</feature>
<dbReference type="PANTHER" id="PTHR43394:SF1">
    <property type="entry name" value="ATP-BINDING CASSETTE SUB-FAMILY B MEMBER 10, MITOCHONDRIAL"/>
    <property type="match status" value="1"/>
</dbReference>
<evidence type="ECO:0000256" key="8">
    <source>
        <dbReference type="SAM" id="Phobius"/>
    </source>
</evidence>
<gene>
    <name evidence="11" type="ORF">CP985_10455</name>
</gene>
<dbReference type="KEGG" id="amyt:AMYT_0412"/>
<dbReference type="InterPro" id="IPR003439">
    <property type="entry name" value="ABC_transporter-like_ATP-bd"/>
</dbReference>
<feature type="transmembrane region" description="Helical" evidence="8">
    <location>
        <begin position="280"/>
        <end position="305"/>
    </location>
</feature>
<feature type="transmembrane region" description="Helical" evidence="8">
    <location>
        <begin position="144"/>
        <end position="162"/>
    </location>
</feature>
<comment type="subcellular location">
    <subcellularLocation>
        <location evidence="1">Cell membrane</location>
        <topology evidence="1">Multi-pass membrane protein</topology>
    </subcellularLocation>
</comment>
<feature type="transmembrane region" description="Helical" evidence="8">
    <location>
        <begin position="20"/>
        <end position="43"/>
    </location>
</feature>
<keyword evidence="12" id="KW-1185">Reference proteome</keyword>
<keyword evidence="5 11" id="KW-0067">ATP-binding</keyword>
<proteinExistence type="predicted"/>
<feature type="domain" description="ABC transporter" evidence="9">
    <location>
        <begin position="342"/>
        <end position="577"/>
    </location>
</feature>
<evidence type="ECO:0000256" key="7">
    <source>
        <dbReference type="ARBA" id="ARBA00023136"/>
    </source>
</evidence>
<dbReference type="EMBL" id="NXID01000040">
    <property type="protein sequence ID" value="RXK15074.1"/>
    <property type="molecule type" value="Genomic_DNA"/>
</dbReference>
<dbReference type="Proteomes" id="UP000290092">
    <property type="component" value="Unassembled WGS sequence"/>
</dbReference>
<evidence type="ECO:0000259" key="10">
    <source>
        <dbReference type="PROSITE" id="PS50929"/>
    </source>
</evidence>
<dbReference type="PROSITE" id="PS50929">
    <property type="entry name" value="ABC_TM1F"/>
    <property type="match status" value="1"/>
</dbReference>
<evidence type="ECO:0000259" key="9">
    <source>
        <dbReference type="PROSITE" id="PS50893"/>
    </source>
</evidence>
<evidence type="ECO:0000256" key="2">
    <source>
        <dbReference type="ARBA" id="ARBA00022448"/>
    </source>
</evidence>
<dbReference type="InterPro" id="IPR003593">
    <property type="entry name" value="AAA+_ATPase"/>
</dbReference>
<organism evidence="11 12">
    <name type="scientific">Malaciobacter mytili LMG 24559</name>
    <dbReference type="NCBI Taxonomy" id="1032238"/>
    <lineage>
        <taxon>Bacteria</taxon>
        <taxon>Pseudomonadati</taxon>
        <taxon>Campylobacterota</taxon>
        <taxon>Epsilonproteobacteria</taxon>
        <taxon>Campylobacterales</taxon>
        <taxon>Arcobacteraceae</taxon>
        <taxon>Malaciobacter</taxon>
    </lineage>
</organism>
<dbReference type="GO" id="GO:0005886">
    <property type="term" value="C:plasma membrane"/>
    <property type="evidence" value="ECO:0007669"/>
    <property type="project" value="UniProtKB-SubCell"/>
</dbReference>
<keyword evidence="2" id="KW-0813">Transport</keyword>
<dbReference type="AlphaFoldDB" id="A0AAX2AEF6"/>
<dbReference type="InterPro" id="IPR039421">
    <property type="entry name" value="Type_1_exporter"/>
</dbReference>
<dbReference type="GO" id="GO:0016887">
    <property type="term" value="F:ATP hydrolysis activity"/>
    <property type="evidence" value="ECO:0007669"/>
    <property type="project" value="InterPro"/>
</dbReference>
<dbReference type="Pfam" id="PF00664">
    <property type="entry name" value="ABC_membrane"/>
    <property type="match status" value="1"/>
</dbReference>